<accession>A0ABN2DWZ3</accession>
<feature type="compositionally biased region" description="Low complexity" evidence="2">
    <location>
        <begin position="254"/>
        <end position="267"/>
    </location>
</feature>
<dbReference type="EMBL" id="BAAAPH010000016">
    <property type="protein sequence ID" value="GAA1586341.1"/>
    <property type="molecule type" value="Genomic_DNA"/>
</dbReference>
<comment type="caution">
    <text evidence="4">The sequence shown here is derived from an EMBL/GenBank/DDBJ whole genome shotgun (WGS) entry which is preliminary data.</text>
</comment>
<dbReference type="PRINTS" id="PR00111">
    <property type="entry name" value="ABHYDROLASE"/>
</dbReference>
<keyword evidence="5" id="KW-1185">Reference proteome</keyword>
<dbReference type="Gene3D" id="3.40.50.1820">
    <property type="entry name" value="alpha/beta hydrolase"/>
    <property type="match status" value="1"/>
</dbReference>
<dbReference type="PANTHER" id="PTHR43798">
    <property type="entry name" value="MONOACYLGLYCEROL LIPASE"/>
    <property type="match status" value="1"/>
</dbReference>
<protein>
    <submittedName>
        <fullName evidence="4">Pimeloyl-ACP methyl ester esterase BioH</fullName>
    </submittedName>
</protein>
<dbReference type="InterPro" id="IPR000073">
    <property type="entry name" value="AB_hydrolase_1"/>
</dbReference>
<dbReference type="InterPro" id="IPR050266">
    <property type="entry name" value="AB_hydrolase_sf"/>
</dbReference>
<evidence type="ECO:0000313" key="5">
    <source>
        <dbReference type="Proteomes" id="UP001501705"/>
    </source>
</evidence>
<keyword evidence="1" id="KW-0378">Hydrolase</keyword>
<dbReference type="PANTHER" id="PTHR43798:SF31">
    <property type="entry name" value="AB HYDROLASE SUPERFAMILY PROTEIN YCLE"/>
    <property type="match status" value="1"/>
</dbReference>
<reference evidence="4 5" key="1">
    <citation type="journal article" date="2019" name="Int. J. Syst. Evol. Microbiol.">
        <title>The Global Catalogue of Microorganisms (GCM) 10K type strain sequencing project: providing services to taxonomists for standard genome sequencing and annotation.</title>
        <authorList>
            <consortium name="The Broad Institute Genomics Platform"/>
            <consortium name="The Broad Institute Genome Sequencing Center for Infectious Disease"/>
            <person name="Wu L."/>
            <person name="Ma J."/>
        </authorList>
    </citation>
    <scope>NUCLEOTIDE SEQUENCE [LARGE SCALE GENOMIC DNA]</scope>
    <source>
        <strain evidence="4 5">JCM 15572</strain>
    </source>
</reference>
<name>A0ABN2DWZ3_9ACTN</name>
<dbReference type="InterPro" id="IPR029058">
    <property type="entry name" value="AB_hydrolase_fold"/>
</dbReference>
<feature type="domain" description="AB hydrolase-1" evidence="3">
    <location>
        <begin position="11"/>
        <end position="232"/>
    </location>
</feature>
<evidence type="ECO:0000313" key="4">
    <source>
        <dbReference type="EMBL" id="GAA1586341.1"/>
    </source>
</evidence>
<evidence type="ECO:0000256" key="2">
    <source>
        <dbReference type="SAM" id="MobiDB-lite"/>
    </source>
</evidence>
<dbReference type="Proteomes" id="UP001501705">
    <property type="component" value="Unassembled WGS sequence"/>
</dbReference>
<proteinExistence type="predicted"/>
<sequence>MSEFSLRRMTTILLAHGAGGGIQANYAALIEDLSRDHTVIGLDLPGTGAAPRRSEPLTVDGLADELVAAGAGHDRFAIVGYSLGSALAIRAAVRHPDRVSALVLTAPFARPTARFTLLVELWRELLGNPEQLAAFGHLLGAGAPYLDRFTEPELAASLAAGSFPPGTADHLDLIDRVDVRADLARITVPTLVISTTHDTMVTPYHHREVADGIESAAYAELASGHLPFVEAPDEWIRLIRGFLDDQSRVTPSETAAAATASATADATRGSKGDGMM</sequence>
<evidence type="ECO:0000259" key="3">
    <source>
        <dbReference type="Pfam" id="PF00561"/>
    </source>
</evidence>
<dbReference type="SUPFAM" id="SSF53474">
    <property type="entry name" value="alpha/beta-Hydrolases"/>
    <property type="match status" value="1"/>
</dbReference>
<feature type="region of interest" description="Disordered" evidence="2">
    <location>
        <begin position="253"/>
        <end position="276"/>
    </location>
</feature>
<gene>
    <name evidence="4" type="primary">bioH</name>
    <name evidence="4" type="ORF">GCM10009804_48070</name>
</gene>
<organism evidence="4 5">
    <name type="scientific">Kribbella hippodromi</name>
    <dbReference type="NCBI Taxonomy" id="434347"/>
    <lineage>
        <taxon>Bacteria</taxon>
        <taxon>Bacillati</taxon>
        <taxon>Actinomycetota</taxon>
        <taxon>Actinomycetes</taxon>
        <taxon>Propionibacteriales</taxon>
        <taxon>Kribbellaceae</taxon>
        <taxon>Kribbella</taxon>
    </lineage>
</organism>
<dbReference type="Pfam" id="PF00561">
    <property type="entry name" value="Abhydrolase_1"/>
    <property type="match status" value="1"/>
</dbReference>
<evidence type="ECO:0000256" key="1">
    <source>
        <dbReference type="ARBA" id="ARBA00022801"/>
    </source>
</evidence>